<evidence type="ECO:0000313" key="2">
    <source>
        <dbReference type="EMBL" id="NMP30702.1"/>
    </source>
</evidence>
<evidence type="ECO:0000256" key="1">
    <source>
        <dbReference type="ARBA" id="ARBA00010333"/>
    </source>
</evidence>
<dbReference type="PANTHER" id="PTHR35936:SF25">
    <property type="entry name" value="ABC TRANSPORTER SUBSTRATE-BINDING PROTEIN"/>
    <property type="match status" value="1"/>
</dbReference>
<dbReference type="AlphaFoldDB" id="A0A7Y0LAU1"/>
<name>A0A7Y0LAU1_9GAMM</name>
<dbReference type="Proteomes" id="UP000568664">
    <property type="component" value="Unassembled WGS sequence"/>
</dbReference>
<dbReference type="Gene3D" id="3.40.190.10">
    <property type="entry name" value="Periplasmic binding protein-like II"/>
    <property type="match status" value="2"/>
</dbReference>
<proteinExistence type="inferred from homology"/>
<reference evidence="2 3" key="1">
    <citation type="submission" date="2020-04" db="EMBL/GenBank/DDBJ databases">
        <title>Thalassotalea sp. M1531, isolated from the surface of marine red alga.</title>
        <authorList>
            <person name="Pang L."/>
            <person name="Lu D.-C."/>
        </authorList>
    </citation>
    <scope>NUCLEOTIDE SEQUENCE [LARGE SCALE GENOMIC DNA]</scope>
    <source>
        <strain evidence="2 3">M1531</strain>
    </source>
</reference>
<dbReference type="EMBL" id="JABBXH010000001">
    <property type="protein sequence ID" value="NMP30702.1"/>
    <property type="molecule type" value="Genomic_DNA"/>
</dbReference>
<dbReference type="SUPFAM" id="SSF53850">
    <property type="entry name" value="Periplasmic binding protein-like II"/>
    <property type="match status" value="1"/>
</dbReference>
<protein>
    <submittedName>
        <fullName evidence="2">Transporter substrate-binding domain-containing protein</fullName>
    </submittedName>
</protein>
<comment type="similarity">
    <text evidence="1">Belongs to the bacterial solute-binding protein 3 family.</text>
</comment>
<comment type="caution">
    <text evidence="2">The sequence shown here is derived from an EMBL/GenBank/DDBJ whole genome shotgun (WGS) entry which is preliminary data.</text>
</comment>
<organism evidence="2 3">
    <name type="scientific">Thalassotalea algicola</name>
    <dbReference type="NCBI Taxonomy" id="2716224"/>
    <lineage>
        <taxon>Bacteria</taxon>
        <taxon>Pseudomonadati</taxon>
        <taxon>Pseudomonadota</taxon>
        <taxon>Gammaproteobacteria</taxon>
        <taxon>Alteromonadales</taxon>
        <taxon>Colwelliaceae</taxon>
        <taxon>Thalassotalea</taxon>
    </lineage>
</organism>
<dbReference type="PANTHER" id="PTHR35936">
    <property type="entry name" value="MEMBRANE-BOUND LYTIC MUREIN TRANSGLYCOSYLASE F"/>
    <property type="match status" value="1"/>
</dbReference>
<accession>A0A7Y0LAU1</accession>
<keyword evidence="3" id="KW-1185">Reference proteome</keyword>
<dbReference type="RefSeq" id="WP_169073983.1">
    <property type="nucleotide sequence ID" value="NZ_JABBXH010000001.1"/>
</dbReference>
<gene>
    <name evidence="2" type="ORF">HII17_03920</name>
</gene>
<sequence>MLLLLNNPLAFSQKHQELSLATTAWCPYTCNFEPFEFGIIGHYITQVLAKHNINVHIQSYPWSRAINLANSGAVDGLLTAIKSEAPNLLLTDTPITDYQVCFFTRNNQDWRYKIPLDFTGMRLGVIQDYGYGEPLDSYILKSSAESLVIKISGDLGTKRLVDMLLNDRIDIFVEDKKVVAWQLAQHNTSQSFLRNAGCLPKQPFYLALYPNDKNRRLIDLLNQLLEDEENQQTLQSLFQ</sequence>
<evidence type="ECO:0000313" key="3">
    <source>
        <dbReference type="Proteomes" id="UP000568664"/>
    </source>
</evidence>